<evidence type="ECO:0000259" key="2">
    <source>
        <dbReference type="Pfam" id="PF06713"/>
    </source>
</evidence>
<dbReference type="AlphaFoldDB" id="A0A1Y6FVS5"/>
<dbReference type="OrthoDB" id="6658731at2"/>
<evidence type="ECO:0000313" key="4">
    <source>
        <dbReference type="Proteomes" id="UP000194450"/>
    </source>
</evidence>
<reference evidence="4" key="1">
    <citation type="submission" date="2017-04" db="EMBL/GenBank/DDBJ databases">
        <authorList>
            <person name="Varghese N."/>
            <person name="Submissions S."/>
        </authorList>
    </citation>
    <scope>NUCLEOTIDE SEQUENCE [LARGE SCALE GENOMIC DNA]</scope>
</reference>
<dbReference type="Pfam" id="PF06713">
    <property type="entry name" value="bPH_4"/>
    <property type="match status" value="1"/>
</dbReference>
<dbReference type="RefSeq" id="WP_086434936.1">
    <property type="nucleotide sequence ID" value="NZ_FXWH01000002.1"/>
</dbReference>
<feature type="domain" description="Uncharacterized protein YyaB-like PH" evidence="2">
    <location>
        <begin position="60"/>
        <end position="129"/>
    </location>
</feature>
<dbReference type="GO" id="GO:0030153">
    <property type="term" value="P:bacteriocin immunity"/>
    <property type="evidence" value="ECO:0007669"/>
    <property type="project" value="InterPro"/>
</dbReference>
<dbReference type="EMBL" id="FXWH01000002">
    <property type="protein sequence ID" value="SMQ79867.1"/>
    <property type="molecule type" value="Genomic_DNA"/>
</dbReference>
<name>A0A1Y6FVS5_9GAMM</name>
<evidence type="ECO:0000256" key="1">
    <source>
        <dbReference type="SAM" id="Phobius"/>
    </source>
</evidence>
<keyword evidence="1" id="KW-1133">Transmembrane helix</keyword>
<sequence>MVFESKVDNWLLSILGLGIALSLSAAAVLLFLLPTVPNVFLAVVILATGVVLPFWLILSTKYTVTQSELKVRSGPFKWVIERSEISSITETRSPLSNPALSLDRLLICYGNDKKLMISPEDKQGFLKALGQD</sequence>
<accession>A0A1Y6FVS5</accession>
<evidence type="ECO:0000313" key="3">
    <source>
        <dbReference type="EMBL" id="SMQ79867.1"/>
    </source>
</evidence>
<organism evidence="3 4">
    <name type="scientific">Pseudidiomarina planktonica</name>
    <dbReference type="NCBI Taxonomy" id="1323738"/>
    <lineage>
        <taxon>Bacteria</taxon>
        <taxon>Pseudomonadati</taxon>
        <taxon>Pseudomonadota</taxon>
        <taxon>Gammaproteobacteria</taxon>
        <taxon>Alteromonadales</taxon>
        <taxon>Idiomarinaceae</taxon>
        <taxon>Pseudidiomarina</taxon>
    </lineage>
</organism>
<protein>
    <submittedName>
        <fullName evidence="3">PH domain-containing protein</fullName>
    </submittedName>
</protein>
<keyword evidence="4" id="KW-1185">Reference proteome</keyword>
<proteinExistence type="predicted"/>
<feature type="transmembrane region" description="Helical" evidence="1">
    <location>
        <begin position="12"/>
        <end position="33"/>
    </location>
</feature>
<gene>
    <name evidence="3" type="ORF">SAMN06297229_1793</name>
</gene>
<feature type="transmembrane region" description="Helical" evidence="1">
    <location>
        <begin position="39"/>
        <end position="58"/>
    </location>
</feature>
<keyword evidence="1" id="KW-0812">Transmembrane</keyword>
<keyword evidence="1" id="KW-0472">Membrane</keyword>
<dbReference type="Proteomes" id="UP000194450">
    <property type="component" value="Unassembled WGS sequence"/>
</dbReference>
<dbReference type="InterPro" id="IPR009589">
    <property type="entry name" value="PH_YyaB-like"/>
</dbReference>